<evidence type="ECO:0000313" key="6">
    <source>
        <dbReference type="EMBL" id="OGE35725.1"/>
    </source>
</evidence>
<keyword evidence="3 4" id="KW-0687">Ribonucleoprotein</keyword>
<dbReference type="AlphaFoldDB" id="A0A1F5K4H9"/>
<dbReference type="Gene3D" id="4.10.410.60">
    <property type="match status" value="1"/>
</dbReference>
<evidence type="ECO:0000256" key="3">
    <source>
        <dbReference type="ARBA" id="ARBA00023274"/>
    </source>
</evidence>
<name>A0A1F5K4H9_9BACT</name>
<comment type="similarity">
    <text evidence="1 4">Belongs to the bacterial ribosomal protein bL35 family.</text>
</comment>
<evidence type="ECO:0000313" key="7">
    <source>
        <dbReference type="Proteomes" id="UP000176405"/>
    </source>
</evidence>
<comment type="caution">
    <text evidence="6">The sequence shown here is derived from an EMBL/GenBank/DDBJ whole genome shotgun (WGS) entry which is preliminary data.</text>
</comment>
<sequence>MPKVKTKKILSKKIKVTGTGKIMRSHQLRSGHLRRHKSKQALRRHRVPIEVSSTIVRSIRRMLSIKG</sequence>
<dbReference type="InterPro" id="IPR021137">
    <property type="entry name" value="Ribosomal_bL35-like"/>
</dbReference>
<protein>
    <recommendedName>
        <fullName evidence="4">Large ribosomal subunit protein bL35</fullName>
    </recommendedName>
</protein>
<dbReference type="STRING" id="1797780.A3E45_00275"/>
<dbReference type="InterPro" id="IPR001706">
    <property type="entry name" value="Ribosomal_bL35"/>
</dbReference>
<dbReference type="GO" id="GO:0003735">
    <property type="term" value="F:structural constituent of ribosome"/>
    <property type="evidence" value="ECO:0007669"/>
    <property type="project" value="InterPro"/>
</dbReference>
<keyword evidence="2 4" id="KW-0689">Ribosomal protein</keyword>
<dbReference type="GO" id="GO:1990904">
    <property type="term" value="C:ribonucleoprotein complex"/>
    <property type="evidence" value="ECO:0007669"/>
    <property type="project" value="UniProtKB-KW"/>
</dbReference>
<dbReference type="GO" id="GO:0005840">
    <property type="term" value="C:ribosome"/>
    <property type="evidence" value="ECO:0007669"/>
    <property type="project" value="UniProtKB-KW"/>
</dbReference>
<evidence type="ECO:0000256" key="4">
    <source>
        <dbReference type="HAMAP-Rule" id="MF_00514"/>
    </source>
</evidence>
<gene>
    <name evidence="4" type="primary">rpmI</name>
    <name evidence="6" type="ORF">A3E45_00275</name>
</gene>
<organism evidence="6 7">
    <name type="scientific">Candidatus Daviesbacteria bacterium RIFCSPHIGHO2_12_FULL_43_11</name>
    <dbReference type="NCBI Taxonomy" id="1797780"/>
    <lineage>
        <taxon>Bacteria</taxon>
        <taxon>Candidatus Daviesiibacteriota</taxon>
    </lineage>
</organism>
<dbReference type="EMBL" id="MFDH01000018">
    <property type="protein sequence ID" value="OGE35725.1"/>
    <property type="molecule type" value="Genomic_DNA"/>
</dbReference>
<evidence type="ECO:0000256" key="1">
    <source>
        <dbReference type="ARBA" id="ARBA00006598"/>
    </source>
</evidence>
<accession>A0A1F5K4H9</accession>
<dbReference type="Pfam" id="PF01632">
    <property type="entry name" value="Ribosomal_L35p"/>
    <property type="match status" value="1"/>
</dbReference>
<dbReference type="GO" id="GO:0006412">
    <property type="term" value="P:translation"/>
    <property type="evidence" value="ECO:0007669"/>
    <property type="project" value="UniProtKB-UniRule"/>
</dbReference>
<evidence type="ECO:0000256" key="5">
    <source>
        <dbReference type="SAM" id="MobiDB-lite"/>
    </source>
</evidence>
<dbReference type="InterPro" id="IPR037229">
    <property type="entry name" value="Ribosomal_bL35_sf"/>
</dbReference>
<evidence type="ECO:0000256" key="2">
    <source>
        <dbReference type="ARBA" id="ARBA00022980"/>
    </source>
</evidence>
<proteinExistence type="inferred from homology"/>
<dbReference type="HAMAP" id="MF_00514">
    <property type="entry name" value="Ribosomal_bL35"/>
    <property type="match status" value="1"/>
</dbReference>
<feature type="region of interest" description="Disordered" evidence="5">
    <location>
        <begin position="24"/>
        <end position="43"/>
    </location>
</feature>
<reference evidence="6 7" key="1">
    <citation type="journal article" date="2016" name="Nat. Commun.">
        <title>Thousands of microbial genomes shed light on interconnected biogeochemical processes in an aquifer system.</title>
        <authorList>
            <person name="Anantharaman K."/>
            <person name="Brown C.T."/>
            <person name="Hug L.A."/>
            <person name="Sharon I."/>
            <person name="Castelle C.J."/>
            <person name="Probst A.J."/>
            <person name="Thomas B.C."/>
            <person name="Singh A."/>
            <person name="Wilkins M.J."/>
            <person name="Karaoz U."/>
            <person name="Brodie E.L."/>
            <person name="Williams K.H."/>
            <person name="Hubbard S.S."/>
            <person name="Banfield J.F."/>
        </authorList>
    </citation>
    <scope>NUCLEOTIDE SEQUENCE [LARGE SCALE GENOMIC DNA]</scope>
</reference>
<dbReference type="SUPFAM" id="SSF143034">
    <property type="entry name" value="L35p-like"/>
    <property type="match status" value="1"/>
</dbReference>
<dbReference type="Proteomes" id="UP000176405">
    <property type="component" value="Unassembled WGS sequence"/>
</dbReference>